<dbReference type="EMBL" id="QXIS01000032">
    <property type="protein sequence ID" value="RIE05855.1"/>
    <property type="molecule type" value="Genomic_DNA"/>
</dbReference>
<dbReference type="Gene3D" id="3.40.50.300">
    <property type="entry name" value="P-loop containing nucleotide triphosphate hydrolases"/>
    <property type="match status" value="1"/>
</dbReference>
<keyword evidence="4" id="KW-1185">Reference proteome</keyword>
<sequence>MKTDTCWLLRQDGVAVHGFAVLSQLSYNLSKRGADVSEKTDRLQAATDTVTAIAASVETVVRGKHEQVLLAMVPMIAGGHLLLQDVPGVGKSTLAQALGQSIGASYSRIQFTSDLLPADILGVNIYEAATGEFRFRRGPIFANVVMADEINRASPKTQSALLEAMNDRRITIDGATWELPDPFFVIATQNPIEYAGTYPLPESELDRFQLCMGIGYPDVEAERKILTERPVRQHSINLQPVASVQQVLDAQAAVDEVTVAPAMLDYVLAFARATRSETLFEVGVSPRGAIDLLKAVRAWALLQGRTFVVPDDVKTMAPYVASHRILRRGSRKGASRTDIDRIFEQVPAPV</sequence>
<gene>
    <name evidence="3" type="ORF">SMC7_05495</name>
</gene>
<evidence type="ECO:0000313" key="4">
    <source>
        <dbReference type="Proteomes" id="UP000266328"/>
    </source>
</evidence>
<dbReference type="SUPFAM" id="SSF52540">
    <property type="entry name" value="P-loop containing nucleoside triphosphate hydrolases"/>
    <property type="match status" value="1"/>
</dbReference>
<dbReference type="InterPro" id="IPR027417">
    <property type="entry name" value="P-loop_NTPase"/>
</dbReference>
<dbReference type="Proteomes" id="UP000266328">
    <property type="component" value="Unassembled WGS sequence"/>
</dbReference>
<dbReference type="InterPro" id="IPR011703">
    <property type="entry name" value="ATPase_AAA-3"/>
</dbReference>
<dbReference type="PANTHER" id="PTHR42759">
    <property type="entry name" value="MOXR FAMILY PROTEIN"/>
    <property type="match status" value="1"/>
</dbReference>
<dbReference type="PANTHER" id="PTHR42759:SF5">
    <property type="entry name" value="METHANOL DEHYDROGENASE REGULATOR"/>
    <property type="match status" value="1"/>
</dbReference>
<proteinExistence type="predicted"/>
<dbReference type="GO" id="GO:0016887">
    <property type="term" value="F:ATP hydrolysis activity"/>
    <property type="evidence" value="ECO:0007669"/>
    <property type="project" value="InterPro"/>
</dbReference>
<organism evidence="3 4">
    <name type="scientific">Candidatus Cryosericum terrychapinii</name>
    <dbReference type="NCBI Taxonomy" id="2290919"/>
    <lineage>
        <taxon>Bacteria</taxon>
        <taxon>Pseudomonadati</taxon>
        <taxon>Caldisericota/Cryosericota group</taxon>
        <taxon>Candidatus Cryosericota</taxon>
        <taxon>Candidatus Cryosericia</taxon>
        <taxon>Candidatus Cryosericales</taxon>
        <taxon>Candidatus Cryosericaceae</taxon>
        <taxon>Candidatus Cryosericum</taxon>
    </lineage>
</organism>
<dbReference type="OrthoDB" id="9808397at2"/>
<reference evidence="3 4" key="1">
    <citation type="submission" date="2018-09" db="EMBL/GenBank/DDBJ databases">
        <title>Discovery and Ecogenomic Context for Candidatus Cryosericales, a Global Caldiserica Order Active in Thawing Permafrost.</title>
        <authorList>
            <person name="Martinez M.A."/>
            <person name="Woodcroft B.J."/>
            <person name="Ignacio Espinoza J.C."/>
            <person name="Zayed A."/>
            <person name="Singleton C.M."/>
            <person name="Boyd J."/>
            <person name="Li Y.-F."/>
            <person name="Purvine S."/>
            <person name="Maughan H."/>
            <person name="Hodgkins S.B."/>
            <person name="Anderson D."/>
            <person name="Sederholm M."/>
            <person name="Temperton B."/>
            <person name="Saleska S.R."/>
            <person name="Tyson G.W."/>
            <person name="Rich V.I."/>
        </authorList>
    </citation>
    <scope>NUCLEOTIDE SEQUENCE [LARGE SCALE GENOMIC DNA]</scope>
    <source>
        <strain evidence="3 4">SMC7</strain>
    </source>
</reference>
<protein>
    <submittedName>
        <fullName evidence="3">MoxR family ATPase</fullName>
    </submittedName>
</protein>
<dbReference type="CDD" id="cd00009">
    <property type="entry name" value="AAA"/>
    <property type="match status" value="1"/>
</dbReference>
<dbReference type="Pfam" id="PF07726">
    <property type="entry name" value="AAA_3"/>
    <property type="match status" value="1"/>
</dbReference>
<comment type="caution">
    <text evidence="3">The sequence shown here is derived from an EMBL/GenBank/DDBJ whole genome shotgun (WGS) entry which is preliminary data.</text>
</comment>
<dbReference type="Pfam" id="PF17863">
    <property type="entry name" value="AAA_lid_2"/>
    <property type="match status" value="1"/>
</dbReference>
<dbReference type="GO" id="GO:0005524">
    <property type="term" value="F:ATP binding"/>
    <property type="evidence" value="ECO:0007669"/>
    <property type="project" value="InterPro"/>
</dbReference>
<evidence type="ECO:0000313" key="3">
    <source>
        <dbReference type="EMBL" id="RIE05855.1"/>
    </source>
</evidence>
<dbReference type="AlphaFoldDB" id="A0A398CTB0"/>
<evidence type="ECO:0000259" key="1">
    <source>
        <dbReference type="Pfam" id="PF07726"/>
    </source>
</evidence>
<evidence type="ECO:0000259" key="2">
    <source>
        <dbReference type="Pfam" id="PF17863"/>
    </source>
</evidence>
<feature type="domain" description="ATPase AAA-3" evidence="1">
    <location>
        <begin position="80"/>
        <end position="209"/>
    </location>
</feature>
<dbReference type="InterPro" id="IPR041628">
    <property type="entry name" value="ChlI/MoxR_AAA_lid"/>
</dbReference>
<name>A0A398CTB0_9BACT</name>
<dbReference type="PIRSF" id="PIRSF002849">
    <property type="entry name" value="AAA_ATPase_chaperone_MoxR_prd"/>
    <property type="match status" value="1"/>
</dbReference>
<accession>A0A398CTB0</accession>
<feature type="domain" description="ChlI/MoxR AAA lid" evidence="2">
    <location>
        <begin position="272"/>
        <end position="336"/>
    </location>
</feature>
<dbReference type="InterPro" id="IPR050764">
    <property type="entry name" value="CbbQ/NirQ/NorQ/GpvN"/>
</dbReference>
<dbReference type="Gene3D" id="1.10.8.80">
    <property type="entry name" value="Magnesium chelatase subunit I, C-Terminal domain"/>
    <property type="match status" value="1"/>
</dbReference>